<dbReference type="Gene3D" id="3.15.10.30">
    <property type="entry name" value="Haemolymph juvenile hormone binding protein"/>
    <property type="match status" value="1"/>
</dbReference>
<protein>
    <submittedName>
        <fullName evidence="2">Uncharacterized protein</fullName>
    </submittedName>
</protein>
<dbReference type="EMBL" id="OU892281">
    <property type="protein sequence ID" value="CAG9768950.1"/>
    <property type="molecule type" value="Genomic_DNA"/>
</dbReference>
<keyword evidence="1" id="KW-0732">Signal</keyword>
<keyword evidence="3" id="KW-1185">Reference proteome</keyword>
<name>A0A9N9MRR9_9CUCU</name>
<reference evidence="2" key="1">
    <citation type="submission" date="2022-01" db="EMBL/GenBank/DDBJ databases">
        <authorList>
            <person name="King R."/>
        </authorList>
    </citation>
    <scope>NUCLEOTIDE SEQUENCE</scope>
</reference>
<dbReference type="PANTHER" id="PTHR11008">
    <property type="entry name" value="PROTEIN TAKEOUT-LIKE PROTEIN"/>
    <property type="match status" value="1"/>
</dbReference>
<dbReference type="InterPro" id="IPR010562">
    <property type="entry name" value="Haemolymph_juvenile_hormone-bd"/>
</dbReference>
<dbReference type="InterPro" id="IPR017943">
    <property type="entry name" value="Bactericidal_perm-incr_a/b_dom"/>
</dbReference>
<organism evidence="2 3">
    <name type="scientific">Ceutorhynchus assimilis</name>
    <name type="common">cabbage seed weevil</name>
    <dbReference type="NCBI Taxonomy" id="467358"/>
    <lineage>
        <taxon>Eukaryota</taxon>
        <taxon>Metazoa</taxon>
        <taxon>Ecdysozoa</taxon>
        <taxon>Arthropoda</taxon>
        <taxon>Hexapoda</taxon>
        <taxon>Insecta</taxon>
        <taxon>Pterygota</taxon>
        <taxon>Neoptera</taxon>
        <taxon>Endopterygota</taxon>
        <taxon>Coleoptera</taxon>
        <taxon>Polyphaga</taxon>
        <taxon>Cucujiformia</taxon>
        <taxon>Curculionidae</taxon>
        <taxon>Ceutorhynchinae</taxon>
        <taxon>Ceutorhynchus</taxon>
    </lineage>
</organism>
<dbReference type="Pfam" id="PF06585">
    <property type="entry name" value="JHBP"/>
    <property type="match status" value="1"/>
</dbReference>
<gene>
    <name evidence="2" type="ORF">CEUTPL_LOCUS9468</name>
</gene>
<dbReference type="OrthoDB" id="6412801at2759"/>
<feature type="signal peptide" evidence="1">
    <location>
        <begin position="1"/>
        <end position="19"/>
    </location>
</feature>
<dbReference type="InterPro" id="IPR038602">
    <property type="entry name" value="Mite_allergen_7_sf"/>
</dbReference>
<evidence type="ECO:0000313" key="2">
    <source>
        <dbReference type="EMBL" id="CAG9768950.1"/>
    </source>
</evidence>
<dbReference type="InterPro" id="IPR020234">
    <property type="entry name" value="Mite_allergen_group-7"/>
</dbReference>
<dbReference type="SUPFAM" id="SSF55394">
    <property type="entry name" value="Bactericidal permeability-increasing protein, BPI"/>
    <property type="match status" value="1"/>
</dbReference>
<evidence type="ECO:0000313" key="3">
    <source>
        <dbReference type="Proteomes" id="UP001152799"/>
    </source>
</evidence>
<dbReference type="GO" id="GO:0008289">
    <property type="term" value="F:lipid binding"/>
    <property type="evidence" value="ECO:0007669"/>
    <property type="project" value="InterPro"/>
</dbReference>
<dbReference type="Proteomes" id="UP001152799">
    <property type="component" value="Chromosome 5"/>
</dbReference>
<dbReference type="InterPro" id="IPR038606">
    <property type="entry name" value="To_sf"/>
</dbReference>
<evidence type="ECO:0000256" key="1">
    <source>
        <dbReference type="SAM" id="SignalP"/>
    </source>
</evidence>
<sequence length="441" mass="50028">MKNILVCFFLCWVSRCIIAVEDAPPEPQKLTPENAVEHEKKLSEYILTILEHYKQQDPVGLPGAPIPDPLDIPPMNHSFSVGRMNFQDVKLYGLKKFKIEHVTADIAVMKVEAALLLEKLDVIGNYTLKTWFSSAHGPFTVKLTKVHVKATANLEVQKNGSLEAQDIAMDITFKDMAMDFQGLGFFASMFQGIINSVGTFVFDSIKPFILREANTNIRNDINKQVSKIPQQFPNSISPFDQLVSEVRKKVRFMGYDPFKVEDYNNTVGVFDVFLTHTWLYGISSFHRTKNIIVEMRNNSVHILLEVGTQKLSGTTHWEVSLVSGFLEKIGTASFSVEYIRVQINASQNMDTRKRPCLDDIQLELGNIQVRFDGLGTIDYIIEFAVNVVPNLLRYQIMDAIEKPIKLKIQEELDKVDVEELIKENAAKLDTPEGLEELNNLI</sequence>
<feature type="chain" id="PRO_5040227892" evidence="1">
    <location>
        <begin position="20"/>
        <end position="441"/>
    </location>
</feature>
<proteinExistence type="predicted"/>
<dbReference type="Pfam" id="PF16984">
    <property type="entry name" value="Grp7_allergen"/>
    <property type="match status" value="1"/>
</dbReference>
<dbReference type="AlphaFoldDB" id="A0A9N9MRR9"/>
<dbReference type="PANTHER" id="PTHR11008:SF13">
    <property type="entry name" value="FI04421P"/>
    <property type="match status" value="1"/>
</dbReference>
<dbReference type="Gene3D" id="3.15.10.50">
    <property type="match status" value="1"/>
</dbReference>
<accession>A0A9N9MRR9</accession>
<dbReference type="SMART" id="SM00700">
    <property type="entry name" value="JHBP"/>
    <property type="match status" value="1"/>
</dbReference>